<keyword evidence="3" id="KW-1185">Reference proteome</keyword>
<protein>
    <submittedName>
        <fullName evidence="2">Uncharacterized protein</fullName>
    </submittedName>
</protein>
<dbReference type="EMBL" id="JAYMYR010000007">
    <property type="protein sequence ID" value="KAK7352220.1"/>
    <property type="molecule type" value="Genomic_DNA"/>
</dbReference>
<gene>
    <name evidence="2" type="ORF">VNO80_17639</name>
</gene>
<comment type="caution">
    <text evidence="2">The sequence shown here is derived from an EMBL/GenBank/DDBJ whole genome shotgun (WGS) entry which is preliminary data.</text>
</comment>
<evidence type="ECO:0000256" key="1">
    <source>
        <dbReference type="SAM" id="MobiDB-lite"/>
    </source>
</evidence>
<dbReference type="AlphaFoldDB" id="A0AAN9QVQ6"/>
<organism evidence="2 3">
    <name type="scientific">Phaseolus coccineus</name>
    <name type="common">Scarlet runner bean</name>
    <name type="synonym">Phaseolus multiflorus</name>
    <dbReference type="NCBI Taxonomy" id="3886"/>
    <lineage>
        <taxon>Eukaryota</taxon>
        <taxon>Viridiplantae</taxon>
        <taxon>Streptophyta</taxon>
        <taxon>Embryophyta</taxon>
        <taxon>Tracheophyta</taxon>
        <taxon>Spermatophyta</taxon>
        <taxon>Magnoliopsida</taxon>
        <taxon>eudicotyledons</taxon>
        <taxon>Gunneridae</taxon>
        <taxon>Pentapetalae</taxon>
        <taxon>rosids</taxon>
        <taxon>fabids</taxon>
        <taxon>Fabales</taxon>
        <taxon>Fabaceae</taxon>
        <taxon>Papilionoideae</taxon>
        <taxon>50 kb inversion clade</taxon>
        <taxon>NPAAA clade</taxon>
        <taxon>indigoferoid/millettioid clade</taxon>
        <taxon>Phaseoleae</taxon>
        <taxon>Phaseolus</taxon>
    </lineage>
</organism>
<sequence>MSPSRLSSNNLACNFEKITVDEATTDKVNVEPTANDDDDDAGDFSTQFKVPNGDATQVWKVPEKGKVGDVKTILKMLSGESM</sequence>
<dbReference type="Proteomes" id="UP001374584">
    <property type="component" value="Unassembled WGS sequence"/>
</dbReference>
<reference evidence="2 3" key="1">
    <citation type="submission" date="2024-01" db="EMBL/GenBank/DDBJ databases">
        <title>The genomes of 5 underutilized Papilionoideae crops provide insights into root nodulation and disease resistanc.</title>
        <authorList>
            <person name="Jiang F."/>
        </authorList>
    </citation>
    <scope>NUCLEOTIDE SEQUENCE [LARGE SCALE GENOMIC DNA]</scope>
    <source>
        <strain evidence="2">JINMINGXINNONG_FW02</strain>
        <tissue evidence="2">Leaves</tissue>
    </source>
</reference>
<feature type="region of interest" description="Disordered" evidence="1">
    <location>
        <begin position="24"/>
        <end position="44"/>
    </location>
</feature>
<name>A0AAN9QVQ6_PHACN</name>
<evidence type="ECO:0000313" key="3">
    <source>
        <dbReference type="Proteomes" id="UP001374584"/>
    </source>
</evidence>
<evidence type="ECO:0000313" key="2">
    <source>
        <dbReference type="EMBL" id="KAK7352220.1"/>
    </source>
</evidence>
<proteinExistence type="predicted"/>
<accession>A0AAN9QVQ6</accession>